<dbReference type="AlphaFoldDB" id="A0A812KDE5"/>
<evidence type="ECO:0000313" key="3">
    <source>
        <dbReference type="Proteomes" id="UP000604046"/>
    </source>
</evidence>
<keyword evidence="3" id="KW-1185">Reference proteome</keyword>
<organism evidence="2 3">
    <name type="scientific">Symbiodinium natans</name>
    <dbReference type="NCBI Taxonomy" id="878477"/>
    <lineage>
        <taxon>Eukaryota</taxon>
        <taxon>Sar</taxon>
        <taxon>Alveolata</taxon>
        <taxon>Dinophyceae</taxon>
        <taxon>Suessiales</taxon>
        <taxon>Symbiodiniaceae</taxon>
        <taxon>Symbiodinium</taxon>
    </lineage>
</organism>
<comment type="caution">
    <text evidence="2">The sequence shown here is derived from an EMBL/GenBank/DDBJ whole genome shotgun (WGS) entry which is preliminary data.</text>
</comment>
<name>A0A812KDE5_9DINO</name>
<protein>
    <submittedName>
        <fullName evidence="2">Uncharacterized protein</fullName>
    </submittedName>
</protein>
<sequence>MGKPRKQALPICGCRVCKAGGLILLASRAAHALRSRQPSRPKDVVLALGRMCADRPERSARENHLQAEVLKLNDLYNAYETGVRHTMPFRSQPQQTARTPPLPKKHAVEEDWGKAPSRMFQWCCK</sequence>
<feature type="region of interest" description="Disordered" evidence="1">
    <location>
        <begin position="86"/>
        <end position="110"/>
    </location>
</feature>
<proteinExistence type="predicted"/>
<accession>A0A812KDE5</accession>
<dbReference type="Proteomes" id="UP000604046">
    <property type="component" value="Unassembled WGS sequence"/>
</dbReference>
<feature type="compositionally biased region" description="Polar residues" evidence="1">
    <location>
        <begin position="89"/>
        <end position="98"/>
    </location>
</feature>
<gene>
    <name evidence="2" type="ORF">SNAT2548_LOCUS8666</name>
</gene>
<reference evidence="2" key="1">
    <citation type="submission" date="2021-02" db="EMBL/GenBank/DDBJ databases">
        <authorList>
            <person name="Dougan E. K."/>
            <person name="Rhodes N."/>
            <person name="Thang M."/>
            <person name="Chan C."/>
        </authorList>
    </citation>
    <scope>NUCLEOTIDE SEQUENCE</scope>
</reference>
<evidence type="ECO:0000313" key="2">
    <source>
        <dbReference type="EMBL" id="CAE7225212.1"/>
    </source>
</evidence>
<dbReference type="EMBL" id="CAJNDS010000646">
    <property type="protein sequence ID" value="CAE7225212.1"/>
    <property type="molecule type" value="Genomic_DNA"/>
</dbReference>
<evidence type="ECO:0000256" key="1">
    <source>
        <dbReference type="SAM" id="MobiDB-lite"/>
    </source>
</evidence>